<evidence type="ECO:0000256" key="5">
    <source>
        <dbReference type="ARBA" id="ARBA00022782"/>
    </source>
</evidence>
<dbReference type="OrthoDB" id="5593200at2759"/>
<proteinExistence type="predicted"/>
<dbReference type="GO" id="GO:0030154">
    <property type="term" value="P:cell differentiation"/>
    <property type="evidence" value="ECO:0007669"/>
    <property type="project" value="UniProtKB-KW"/>
</dbReference>
<sequence>MGSPNYPDESNELHPPSTNSLPMHGFEEVNDSDDNETNPSMDPYAGYEQLNLEDVPDSDDEDEDSTEVQISTNDDQLPTADTEIACEIWNAPRPDELDIKIDSTKSDEIKSVMSKVTLGAIEPPEWAKHIPETKWIDELLQEVRRNKSSGTLPKITPPDPAGPSSSK</sequence>
<dbReference type="InterPro" id="IPR009685">
    <property type="entry name" value="MEA1"/>
</dbReference>
<comment type="caution">
    <text evidence="8">The sequence shown here is derived from an EMBL/GenBank/DDBJ whole genome shotgun (WGS) entry which is preliminary data.</text>
</comment>
<evidence type="ECO:0000256" key="1">
    <source>
        <dbReference type="ARBA" id="ARBA00002540"/>
    </source>
</evidence>
<evidence type="ECO:0000256" key="2">
    <source>
        <dbReference type="ARBA" id="ARBA00022245"/>
    </source>
</evidence>
<comment type="function">
    <text evidence="1">May play an important role in spermatogenesis and/or testis development.</text>
</comment>
<evidence type="ECO:0000256" key="3">
    <source>
        <dbReference type="ARBA" id="ARBA00022473"/>
    </source>
</evidence>
<keyword evidence="3" id="KW-0217">Developmental protein</keyword>
<accession>A0A9Q0NF60</accession>
<dbReference type="AlphaFoldDB" id="A0A9Q0NF60"/>
<evidence type="ECO:0000256" key="4">
    <source>
        <dbReference type="ARBA" id="ARBA00022553"/>
    </source>
</evidence>
<feature type="region of interest" description="Disordered" evidence="7">
    <location>
        <begin position="1"/>
        <end position="80"/>
    </location>
</feature>
<protein>
    <recommendedName>
        <fullName evidence="2">Male-enhanced antigen 1</fullName>
    </recommendedName>
</protein>
<reference evidence="8" key="1">
    <citation type="submission" date="2022-07" db="EMBL/GenBank/DDBJ databases">
        <authorList>
            <person name="Trinca V."/>
            <person name="Uliana J.V.C."/>
            <person name="Torres T.T."/>
            <person name="Ward R.J."/>
            <person name="Monesi N."/>
        </authorList>
    </citation>
    <scope>NUCLEOTIDE SEQUENCE</scope>
    <source>
        <strain evidence="8">HSMRA1968</strain>
        <tissue evidence="8">Whole embryos</tissue>
    </source>
</reference>
<keyword evidence="9" id="KW-1185">Reference proteome</keyword>
<dbReference type="Proteomes" id="UP001151699">
    <property type="component" value="Chromosome A"/>
</dbReference>
<evidence type="ECO:0000313" key="9">
    <source>
        <dbReference type="Proteomes" id="UP001151699"/>
    </source>
</evidence>
<dbReference type="GO" id="GO:0007283">
    <property type="term" value="P:spermatogenesis"/>
    <property type="evidence" value="ECO:0007669"/>
    <property type="project" value="UniProtKB-KW"/>
</dbReference>
<feature type="region of interest" description="Disordered" evidence="7">
    <location>
        <begin position="146"/>
        <end position="167"/>
    </location>
</feature>
<keyword evidence="6" id="KW-0744">Spermatogenesis</keyword>
<evidence type="ECO:0000256" key="7">
    <source>
        <dbReference type="SAM" id="MobiDB-lite"/>
    </source>
</evidence>
<dbReference type="PANTHER" id="PTHR17005">
    <property type="entry name" value="MALE-ENHANCED ANTIGEN-1"/>
    <property type="match status" value="1"/>
</dbReference>
<name>A0A9Q0NF60_9DIPT</name>
<keyword evidence="4" id="KW-0597">Phosphoprotein</keyword>
<dbReference type="Pfam" id="PF06910">
    <property type="entry name" value="MEA1"/>
    <property type="match status" value="1"/>
</dbReference>
<organism evidence="8 9">
    <name type="scientific">Pseudolycoriella hygida</name>
    <dbReference type="NCBI Taxonomy" id="35572"/>
    <lineage>
        <taxon>Eukaryota</taxon>
        <taxon>Metazoa</taxon>
        <taxon>Ecdysozoa</taxon>
        <taxon>Arthropoda</taxon>
        <taxon>Hexapoda</taxon>
        <taxon>Insecta</taxon>
        <taxon>Pterygota</taxon>
        <taxon>Neoptera</taxon>
        <taxon>Endopterygota</taxon>
        <taxon>Diptera</taxon>
        <taxon>Nematocera</taxon>
        <taxon>Sciaroidea</taxon>
        <taxon>Sciaridae</taxon>
        <taxon>Pseudolycoriella</taxon>
    </lineage>
</organism>
<feature type="compositionally biased region" description="Acidic residues" evidence="7">
    <location>
        <begin position="54"/>
        <end position="66"/>
    </location>
</feature>
<evidence type="ECO:0000313" key="8">
    <source>
        <dbReference type="EMBL" id="KAJ6649169.1"/>
    </source>
</evidence>
<dbReference type="EMBL" id="WJQU01000001">
    <property type="protein sequence ID" value="KAJ6649169.1"/>
    <property type="molecule type" value="Genomic_DNA"/>
</dbReference>
<keyword evidence="5" id="KW-0221">Differentiation</keyword>
<evidence type="ECO:0000256" key="6">
    <source>
        <dbReference type="ARBA" id="ARBA00022871"/>
    </source>
</evidence>
<gene>
    <name evidence="8" type="ORF">Bhyg_04402</name>
</gene>